<evidence type="ECO:0000256" key="12">
    <source>
        <dbReference type="ARBA" id="ARBA00048418"/>
    </source>
</evidence>
<protein>
    <recommendedName>
        <fullName evidence="3">Small RNA 2'-O-methyltransferase</fullName>
        <ecNumber evidence="11">2.1.1.386</ecNumber>
    </recommendedName>
</protein>
<name>Q5NWW6_AROAE</name>
<evidence type="ECO:0000256" key="8">
    <source>
        <dbReference type="ARBA" id="ARBA00022842"/>
    </source>
</evidence>
<evidence type="ECO:0000256" key="4">
    <source>
        <dbReference type="ARBA" id="ARBA00022603"/>
    </source>
</evidence>
<dbReference type="InterPro" id="IPR041698">
    <property type="entry name" value="Methyltransf_25"/>
</dbReference>
<evidence type="ECO:0000256" key="3">
    <source>
        <dbReference type="ARBA" id="ARBA00021330"/>
    </source>
</evidence>
<comment type="catalytic activity">
    <reaction evidence="12">
        <text>small RNA 3'-end nucleotide + S-adenosyl-L-methionine = small RNA 3'-end 2'-O-methylnucleotide + S-adenosyl-L-homocysteine + H(+)</text>
        <dbReference type="Rhea" id="RHEA:37887"/>
        <dbReference type="Rhea" id="RHEA-COMP:10415"/>
        <dbReference type="Rhea" id="RHEA-COMP:10416"/>
        <dbReference type="ChEBI" id="CHEBI:15378"/>
        <dbReference type="ChEBI" id="CHEBI:57856"/>
        <dbReference type="ChEBI" id="CHEBI:59789"/>
        <dbReference type="ChEBI" id="CHEBI:74896"/>
        <dbReference type="ChEBI" id="CHEBI:74898"/>
        <dbReference type="EC" id="2.1.1.386"/>
    </reaction>
</comment>
<dbReference type="SUPFAM" id="SSF53335">
    <property type="entry name" value="S-adenosyl-L-methionine-dependent methyltransferases"/>
    <property type="match status" value="1"/>
</dbReference>
<dbReference type="Gene3D" id="3.40.50.150">
    <property type="entry name" value="Vaccinia Virus protein VP39"/>
    <property type="match status" value="1"/>
</dbReference>
<dbReference type="GO" id="GO:0090486">
    <property type="term" value="F:small RNA 2'-O-methyltransferase activity"/>
    <property type="evidence" value="ECO:0007669"/>
    <property type="project" value="UniProtKB-EC"/>
</dbReference>
<sequence>MLCDLLDEAEAPYFIRYIVSRDILVVPEYFAKWSKRVQGLGIELCYGGTQDQRFWAIETYFTGEGSALVDVGCGKGFYLLRLASRYKHVIGFEAQGMERERAAQAMAADGIEHVSLEGAFGKQLLPEHADVLLTEVVEHIPYSKAIELVQTVSRQRPRLFVITAPNREFNPHYRIEKGFRHQDHKWEPTRAEFVEFVRTATRGHALEVRFRAVGDKVQGVPTSLMAVVSC</sequence>
<comment type="cofactor">
    <cofactor evidence="1">
        <name>Mg(2+)</name>
        <dbReference type="ChEBI" id="CHEBI:18420"/>
    </cofactor>
</comment>
<dbReference type="InterPro" id="IPR029063">
    <property type="entry name" value="SAM-dependent_MTases_sf"/>
</dbReference>
<keyword evidence="14" id="KW-0614">Plasmid</keyword>
<evidence type="ECO:0000256" key="1">
    <source>
        <dbReference type="ARBA" id="ARBA00001946"/>
    </source>
</evidence>
<accession>Q5NWW6</accession>
<dbReference type="GO" id="GO:0005737">
    <property type="term" value="C:cytoplasm"/>
    <property type="evidence" value="ECO:0007669"/>
    <property type="project" value="TreeGrafter"/>
</dbReference>
<dbReference type="InterPro" id="IPR026610">
    <property type="entry name" value="Hen1"/>
</dbReference>
<evidence type="ECO:0000313" key="14">
    <source>
        <dbReference type="EMBL" id="CAI10448.1"/>
    </source>
</evidence>
<comment type="similarity">
    <text evidence="2">Belongs to the methyltransferase superfamily. HEN1 family.</text>
</comment>
<evidence type="ECO:0000256" key="11">
    <source>
        <dbReference type="ARBA" id="ARBA00035025"/>
    </source>
</evidence>
<evidence type="ECO:0000256" key="5">
    <source>
        <dbReference type="ARBA" id="ARBA00022679"/>
    </source>
</evidence>
<evidence type="ECO:0000256" key="6">
    <source>
        <dbReference type="ARBA" id="ARBA00022691"/>
    </source>
</evidence>
<keyword evidence="7" id="KW-0479">Metal-binding</keyword>
<proteinExistence type="inferred from homology"/>
<dbReference type="GO" id="GO:0001510">
    <property type="term" value="P:RNA methylation"/>
    <property type="evidence" value="ECO:0007669"/>
    <property type="project" value="InterPro"/>
</dbReference>
<evidence type="ECO:0000256" key="10">
    <source>
        <dbReference type="ARBA" id="ARBA00023158"/>
    </source>
</evidence>
<dbReference type="HOGENOM" id="CLU_1202799_0_0_4"/>
<keyword evidence="15" id="KW-1185">Reference proteome</keyword>
<gene>
    <name evidence="14" type="ORF">p1B263</name>
</gene>
<evidence type="ECO:0000313" key="15">
    <source>
        <dbReference type="Proteomes" id="UP000006552"/>
    </source>
</evidence>
<evidence type="ECO:0000259" key="13">
    <source>
        <dbReference type="Pfam" id="PF13649"/>
    </source>
</evidence>
<keyword evidence="6" id="KW-0949">S-adenosyl-L-methionine</keyword>
<dbReference type="AlphaFoldDB" id="Q5NWW6"/>
<evidence type="ECO:0000256" key="9">
    <source>
        <dbReference type="ARBA" id="ARBA00022884"/>
    </source>
</evidence>
<dbReference type="GO" id="GO:0030422">
    <property type="term" value="P:siRNA processing"/>
    <property type="evidence" value="ECO:0007669"/>
    <property type="project" value="TreeGrafter"/>
</dbReference>
<dbReference type="EMBL" id="CR555307">
    <property type="protein sequence ID" value="CAI10448.1"/>
    <property type="molecule type" value="Genomic_DNA"/>
</dbReference>
<keyword evidence="10" id="KW-0943">RNA-mediated gene silencing</keyword>
<evidence type="ECO:0000256" key="7">
    <source>
        <dbReference type="ARBA" id="ARBA00022723"/>
    </source>
</evidence>
<organism evidence="14 15">
    <name type="scientific">Aromatoleum aromaticum (strain DSM 19018 / LMG 30748 / EbN1)</name>
    <name type="common">Azoarcus sp. (strain EbN1)</name>
    <dbReference type="NCBI Taxonomy" id="76114"/>
    <lineage>
        <taxon>Bacteria</taxon>
        <taxon>Pseudomonadati</taxon>
        <taxon>Pseudomonadota</taxon>
        <taxon>Betaproteobacteria</taxon>
        <taxon>Rhodocyclales</taxon>
        <taxon>Rhodocyclaceae</taxon>
        <taxon>Aromatoleum</taxon>
    </lineage>
</organism>
<geneLocation type="plasmid" evidence="15">
    <name>pAzo1</name>
</geneLocation>
<reference evidence="14 15" key="1">
    <citation type="journal article" date="2005" name="Arch. Microbiol.">
        <title>The genome sequence of an anaerobic aromatic-degrading denitrifying bacterium, strain EbN1.</title>
        <authorList>
            <person name="Rabus R."/>
            <person name="Kube M."/>
            <person name="Heider J."/>
            <person name="Beck A."/>
            <person name="Heitmann K."/>
            <person name="Widdel F."/>
            <person name="Reinhardt R."/>
        </authorList>
    </citation>
    <scope>NUCLEOTIDE SEQUENCE [LARGE SCALE GENOMIC DNA]</scope>
    <source>
        <strain evidence="14 15">EbN1</strain>
        <plasmid evidence="15">Plasmid pAzo1</plasmid>
    </source>
</reference>
<dbReference type="Proteomes" id="UP000006552">
    <property type="component" value="Plasmid 1"/>
</dbReference>
<dbReference type="KEGG" id="eba:p1B263"/>
<dbReference type="GO" id="GO:0046872">
    <property type="term" value="F:metal ion binding"/>
    <property type="evidence" value="ECO:0007669"/>
    <property type="project" value="UniProtKB-KW"/>
</dbReference>
<feature type="domain" description="Methyltransferase" evidence="13">
    <location>
        <begin position="69"/>
        <end position="154"/>
    </location>
</feature>
<evidence type="ECO:0000256" key="2">
    <source>
        <dbReference type="ARBA" id="ARBA00009026"/>
    </source>
</evidence>
<keyword evidence="9" id="KW-0694">RNA-binding</keyword>
<dbReference type="PANTHER" id="PTHR21404:SF3">
    <property type="entry name" value="SMALL RNA 2'-O-METHYLTRANSFERASE"/>
    <property type="match status" value="1"/>
</dbReference>
<keyword evidence="5" id="KW-0808">Transferase</keyword>
<dbReference type="EC" id="2.1.1.386" evidence="11"/>
<dbReference type="PANTHER" id="PTHR21404">
    <property type="entry name" value="HEN1"/>
    <property type="match status" value="1"/>
</dbReference>
<keyword evidence="4" id="KW-0489">Methyltransferase</keyword>
<dbReference type="GO" id="GO:0003723">
    <property type="term" value="F:RNA binding"/>
    <property type="evidence" value="ECO:0007669"/>
    <property type="project" value="UniProtKB-KW"/>
</dbReference>
<dbReference type="Pfam" id="PF13649">
    <property type="entry name" value="Methyltransf_25"/>
    <property type="match status" value="1"/>
</dbReference>
<keyword evidence="8" id="KW-0460">Magnesium</keyword>